<comment type="similarity">
    <text evidence="3 8">Belongs to the peptidase S26 family.</text>
</comment>
<dbReference type="GO" id="GO:0009003">
    <property type="term" value="F:signal peptidase activity"/>
    <property type="evidence" value="ECO:0007669"/>
    <property type="project" value="UniProtKB-EC"/>
</dbReference>
<evidence type="ECO:0000313" key="11">
    <source>
        <dbReference type="EMBL" id="HJC70487.1"/>
    </source>
</evidence>
<feature type="active site" evidence="7">
    <location>
        <position position="82"/>
    </location>
</feature>
<dbReference type="Gene3D" id="2.10.109.10">
    <property type="entry name" value="Umud Fragment, subunit A"/>
    <property type="match status" value="1"/>
</dbReference>
<dbReference type="InterPro" id="IPR000223">
    <property type="entry name" value="Pept_S26A_signal_pept_1"/>
</dbReference>
<evidence type="ECO:0000256" key="4">
    <source>
        <dbReference type="ARBA" id="ARBA00013208"/>
    </source>
</evidence>
<evidence type="ECO:0000256" key="1">
    <source>
        <dbReference type="ARBA" id="ARBA00000677"/>
    </source>
</evidence>
<comment type="catalytic activity">
    <reaction evidence="1 8">
        <text>Cleavage of hydrophobic, N-terminal signal or leader sequences from secreted and periplasmic proteins.</text>
        <dbReference type="EC" id="3.4.21.89"/>
    </reaction>
</comment>
<dbReference type="PROSITE" id="PS00761">
    <property type="entry name" value="SPASE_I_3"/>
    <property type="match status" value="1"/>
</dbReference>
<dbReference type="PRINTS" id="PR00727">
    <property type="entry name" value="LEADERPTASE"/>
</dbReference>
<keyword evidence="8" id="KW-0472">Membrane</keyword>
<dbReference type="InterPro" id="IPR019533">
    <property type="entry name" value="Peptidase_S26"/>
</dbReference>
<name>A0A9D2Q2Y1_9MICO</name>
<keyword evidence="5 8" id="KW-0645">Protease</keyword>
<evidence type="ECO:0000313" key="12">
    <source>
        <dbReference type="Proteomes" id="UP000823854"/>
    </source>
</evidence>
<dbReference type="EMBL" id="DWWC01000262">
    <property type="protein sequence ID" value="HJC70487.1"/>
    <property type="molecule type" value="Genomic_DNA"/>
</dbReference>
<evidence type="ECO:0000256" key="3">
    <source>
        <dbReference type="ARBA" id="ARBA00009370"/>
    </source>
</evidence>
<dbReference type="AlphaFoldDB" id="A0A9D2Q2Y1"/>
<gene>
    <name evidence="11" type="primary">lepB</name>
    <name evidence="11" type="ORF">H9932_12550</name>
</gene>
<evidence type="ECO:0000256" key="9">
    <source>
        <dbReference type="SAM" id="MobiDB-lite"/>
    </source>
</evidence>
<dbReference type="GO" id="GO:0006465">
    <property type="term" value="P:signal peptide processing"/>
    <property type="evidence" value="ECO:0007669"/>
    <property type="project" value="InterPro"/>
</dbReference>
<dbReference type="PANTHER" id="PTHR43390">
    <property type="entry name" value="SIGNAL PEPTIDASE I"/>
    <property type="match status" value="1"/>
</dbReference>
<feature type="region of interest" description="Disordered" evidence="9">
    <location>
        <begin position="1"/>
        <end position="44"/>
    </location>
</feature>
<evidence type="ECO:0000259" key="10">
    <source>
        <dbReference type="Pfam" id="PF10502"/>
    </source>
</evidence>
<organism evidence="11 12">
    <name type="scientific">Candidatus Brachybacterium intestinipullorum</name>
    <dbReference type="NCBI Taxonomy" id="2838512"/>
    <lineage>
        <taxon>Bacteria</taxon>
        <taxon>Bacillati</taxon>
        <taxon>Actinomycetota</taxon>
        <taxon>Actinomycetes</taxon>
        <taxon>Micrococcales</taxon>
        <taxon>Dermabacteraceae</taxon>
        <taxon>Brachybacterium</taxon>
    </lineage>
</organism>
<evidence type="ECO:0000256" key="6">
    <source>
        <dbReference type="ARBA" id="ARBA00022801"/>
    </source>
</evidence>
<keyword evidence="8" id="KW-1133">Transmembrane helix</keyword>
<keyword evidence="8" id="KW-0812">Transmembrane</keyword>
<dbReference type="InterPro" id="IPR019756">
    <property type="entry name" value="Pept_S26A_signal_pept_1_Ser-AS"/>
</dbReference>
<feature type="active site" evidence="7">
    <location>
        <position position="154"/>
    </location>
</feature>
<comment type="subcellular location">
    <subcellularLocation>
        <location evidence="2">Cell membrane</location>
        <topology evidence="2">Single-pass type II membrane protein</topology>
    </subcellularLocation>
    <subcellularLocation>
        <location evidence="8">Membrane</location>
        <topology evidence="8">Single-pass type II membrane protein</topology>
    </subcellularLocation>
</comment>
<reference evidence="11" key="2">
    <citation type="submission" date="2021-04" db="EMBL/GenBank/DDBJ databases">
        <authorList>
            <person name="Gilroy R."/>
        </authorList>
    </citation>
    <scope>NUCLEOTIDE SEQUENCE</scope>
    <source>
        <strain evidence="11">CHK130-7132</strain>
    </source>
</reference>
<proteinExistence type="inferred from homology"/>
<evidence type="ECO:0000256" key="8">
    <source>
        <dbReference type="RuleBase" id="RU362042"/>
    </source>
</evidence>
<evidence type="ECO:0000256" key="2">
    <source>
        <dbReference type="ARBA" id="ARBA00004401"/>
    </source>
</evidence>
<feature type="transmembrane region" description="Helical" evidence="8">
    <location>
        <begin position="50"/>
        <end position="72"/>
    </location>
</feature>
<dbReference type="GO" id="GO:0005886">
    <property type="term" value="C:plasma membrane"/>
    <property type="evidence" value="ECO:0007669"/>
    <property type="project" value="UniProtKB-SubCell"/>
</dbReference>
<dbReference type="InterPro" id="IPR036286">
    <property type="entry name" value="LexA/Signal_pep-like_sf"/>
</dbReference>
<evidence type="ECO:0000256" key="5">
    <source>
        <dbReference type="ARBA" id="ARBA00022670"/>
    </source>
</evidence>
<dbReference type="PANTHER" id="PTHR43390:SF1">
    <property type="entry name" value="CHLOROPLAST PROCESSING PEPTIDASE"/>
    <property type="match status" value="1"/>
</dbReference>
<feature type="domain" description="Peptidase S26" evidence="10">
    <location>
        <begin position="52"/>
        <end position="244"/>
    </location>
</feature>
<sequence length="266" mass="29265">MNEPDDSRLAVSDDEDTAGGEDPSMQGGRRGTERGQRGADRGRRRPRMPLWLDTLVTMIVALVIAVLVKTFLIQPFYIPSASMNPTLLEDDKILVSKLSPGVFDLQRGDVIVFEDPDDWIPGDATENPTPRVRVMMLLSMVGLAPDPSQDHLVKRLIGVAGDHIVCEDKGEALEVNGVTLEEPYINPGTAACQNAFDVTVPDGKVWVMGDNRYASADSAWHDYRGESGFVDESDITGRAEVIFWPASSWHRLDDGRESFADVPETP</sequence>
<evidence type="ECO:0000256" key="7">
    <source>
        <dbReference type="PIRSR" id="PIRSR600223-1"/>
    </source>
</evidence>
<feature type="compositionally biased region" description="Basic and acidic residues" evidence="9">
    <location>
        <begin position="30"/>
        <end position="41"/>
    </location>
</feature>
<comment type="caution">
    <text evidence="11">The sequence shown here is derived from an EMBL/GenBank/DDBJ whole genome shotgun (WGS) entry which is preliminary data.</text>
</comment>
<keyword evidence="6 8" id="KW-0378">Hydrolase</keyword>
<dbReference type="InterPro" id="IPR019758">
    <property type="entry name" value="Pept_S26A_signal_pept_1_CS"/>
</dbReference>
<accession>A0A9D2Q2Y1</accession>
<reference evidence="11" key="1">
    <citation type="journal article" date="2021" name="PeerJ">
        <title>Extensive microbial diversity within the chicken gut microbiome revealed by metagenomics and culture.</title>
        <authorList>
            <person name="Gilroy R."/>
            <person name="Ravi A."/>
            <person name="Getino M."/>
            <person name="Pursley I."/>
            <person name="Horton D.L."/>
            <person name="Alikhan N.F."/>
            <person name="Baker D."/>
            <person name="Gharbi K."/>
            <person name="Hall N."/>
            <person name="Watson M."/>
            <person name="Adriaenssens E.M."/>
            <person name="Foster-Nyarko E."/>
            <person name="Jarju S."/>
            <person name="Secka A."/>
            <person name="Antonio M."/>
            <person name="Oren A."/>
            <person name="Chaudhuri R.R."/>
            <person name="La Ragione R."/>
            <person name="Hildebrand F."/>
            <person name="Pallen M.J."/>
        </authorList>
    </citation>
    <scope>NUCLEOTIDE SEQUENCE</scope>
    <source>
        <strain evidence="11">CHK130-7132</strain>
    </source>
</reference>
<dbReference type="Pfam" id="PF10502">
    <property type="entry name" value="Peptidase_S26"/>
    <property type="match status" value="1"/>
</dbReference>
<protein>
    <recommendedName>
        <fullName evidence="4 8">Signal peptidase I</fullName>
        <ecNumber evidence="4 8">3.4.21.89</ecNumber>
    </recommendedName>
</protein>
<dbReference type="EC" id="3.4.21.89" evidence="4 8"/>
<dbReference type="CDD" id="cd06530">
    <property type="entry name" value="S26_SPase_I"/>
    <property type="match status" value="1"/>
</dbReference>
<dbReference type="Proteomes" id="UP000823854">
    <property type="component" value="Unassembled WGS sequence"/>
</dbReference>
<dbReference type="NCBIfam" id="TIGR02227">
    <property type="entry name" value="sigpep_I_bact"/>
    <property type="match status" value="1"/>
</dbReference>
<dbReference type="PROSITE" id="PS00501">
    <property type="entry name" value="SPASE_I_1"/>
    <property type="match status" value="1"/>
</dbReference>
<dbReference type="GO" id="GO:0004252">
    <property type="term" value="F:serine-type endopeptidase activity"/>
    <property type="evidence" value="ECO:0007669"/>
    <property type="project" value="InterPro"/>
</dbReference>
<dbReference type="SUPFAM" id="SSF51306">
    <property type="entry name" value="LexA/Signal peptidase"/>
    <property type="match status" value="1"/>
</dbReference>